<dbReference type="RefSeq" id="WP_090336786.1">
    <property type="nucleotide sequence ID" value="NZ_FMZQ01000007.1"/>
</dbReference>
<proteinExistence type="predicted"/>
<sequence>MEPVKLSPGERHLIASIIEHIYPDPKAGSTLPIEAGEMRPARGMERKGLVTIRVRDEHGRQVPEMTFTPLGETIYERQRHQASACP</sequence>
<dbReference type="EMBL" id="FMZQ01000007">
    <property type="protein sequence ID" value="SDC84159.1"/>
    <property type="molecule type" value="Genomic_DNA"/>
</dbReference>
<accession>A0A1G6PVN0</accession>
<evidence type="ECO:0000313" key="1">
    <source>
        <dbReference type="EMBL" id="SDC84159.1"/>
    </source>
</evidence>
<evidence type="ECO:0000313" key="2">
    <source>
        <dbReference type="Proteomes" id="UP000199467"/>
    </source>
</evidence>
<name>A0A1G6PVN0_9GAMM</name>
<dbReference type="Proteomes" id="UP000199467">
    <property type="component" value="Unassembled WGS sequence"/>
</dbReference>
<gene>
    <name evidence="1" type="ORF">SAMN05216576_107115</name>
</gene>
<keyword evidence="2" id="KW-1185">Reference proteome</keyword>
<reference evidence="2" key="1">
    <citation type="submission" date="2016-10" db="EMBL/GenBank/DDBJ databases">
        <authorList>
            <person name="Varghese N."/>
            <person name="Submissions S."/>
        </authorList>
    </citation>
    <scope>NUCLEOTIDE SEQUENCE [LARGE SCALE GENOMIC DNA]</scope>
    <source>
        <strain evidence="2">DSM 26382</strain>
    </source>
</reference>
<dbReference type="AlphaFoldDB" id="A0A1G6PVN0"/>
<organism evidence="1 2">
    <name type="scientific">Ectopseudomonas chengduensis</name>
    <dbReference type="NCBI Taxonomy" id="489632"/>
    <lineage>
        <taxon>Bacteria</taxon>
        <taxon>Pseudomonadati</taxon>
        <taxon>Pseudomonadota</taxon>
        <taxon>Gammaproteobacteria</taxon>
        <taxon>Pseudomonadales</taxon>
        <taxon>Pseudomonadaceae</taxon>
        <taxon>Ectopseudomonas</taxon>
    </lineage>
</organism>
<protein>
    <submittedName>
        <fullName evidence="1">Uncharacterized protein</fullName>
    </submittedName>
</protein>